<dbReference type="EMBL" id="BBMR01000006">
    <property type="protein sequence ID" value="GAL20706.1"/>
    <property type="molecule type" value="Genomic_DNA"/>
</dbReference>
<dbReference type="InterPro" id="IPR003703">
    <property type="entry name" value="Acyl_CoA_thio"/>
</dbReference>
<dbReference type="Gene3D" id="2.40.160.210">
    <property type="entry name" value="Acyl-CoA thioesterase, double hotdog domain"/>
    <property type="match status" value="1"/>
</dbReference>
<evidence type="ECO:0000256" key="2">
    <source>
        <dbReference type="ARBA" id="ARBA00022801"/>
    </source>
</evidence>
<dbReference type="InterPro" id="IPR042171">
    <property type="entry name" value="Acyl-CoA_hotdog"/>
</dbReference>
<evidence type="ECO:0000313" key="5">
    <source>
        <dbReference type="EMBL" id="GAL20706.1"/>
    </source>
</evidence>
<dbReference type="OrthoDB" id="7059210at2"/>
<protein>
    <submittedName>
        <fullName evidence="5">TesB-like acyl-CoA thioesterase 1</fullName>
    </submittedName>
</protein>
<dbReference type="PANTHER" id="PTHR11066:SF34">
    <property type="entry name" value="ACYL-COENZYME A THIOESTERASE 8"/>
    <property type="match status" value="1"/>
</dbReference>
<dbReference type="PANTHER" id="PTHR11066">
    <property type="entry name" value="ACYL-COA THIOESTERASE"/>
    <property type="match status" value="1"/>
</dbReference>
<comment type="similarity">
    <text evidence="1">Belongs to the C/M/P thioester hydrolase family.</text>
</comment>
<dbReference type="Proteomes" id="UP000029228">
    <property type="component" value="Unassembled WGS sequence"/>
</dbReference>
<dbReference type="GO" id="GO:0009062">
    <property type="term" value="P:fatty acid catabolic process"/>
    <property type="evidence" value="ECO:0007669"/>
    <property type="project" value="TreeGrafter"/>
</dbReference>
<dbReference type="InterPro" id="IPR049449">
    <property type="entry name" value="TesB_ACOT8-like_N"/>
</dbReference>
<dbReference type="STRING" id="990268.JCM19235_3708"/>
<dbReference type="CDD" id="cd03445">
    <property type="entry name" value="Thioesterase_II_repeat2"/>
    <property type="match status" value="1"/>
</dbReference>
<comment type="caution">
    <text evidence="5">The sequence shown here is derived from an EMBL/GenBank/DDBJ whole genome shotgun (WGS) entry which is preliminary data.</text>
</comment>
<accession>A0A090RZI4</accession>
<dbReference type="Pfam" id="PF13622">
    <property type="entry name" value="4HBT_3"/>
    <property type="match status" value="1"/>
</dbReference>
<dbReference type="GO" id="GO:0005829">
    <property type="term" value="C:cytosol"/>
    <property type="evidence" value="ECO:0007669"/>
    <property type="project" value="TreeGrafter"/>
</dbReference>
<dbReference type="SUPFAM" id="SSF54637">
    <property type="entry name" value="Thioesterase/thiol ester dehydrase-isomerase"/>
    <property type="match status" value="2"/>
</dbReference>
<evidence type="ECO:0000313" key="6">
    <source>
        <dbReference type="Proteomes" id="UP000029228"/>
    </source>
</evidence>
<dbReference type="GO" id="GO:0006637">
    <property type="term" value="P:acyl-CoA metabolic process"/>
    <property type="evidence" value="ECO:0007669"/>
    <property type="project" value="InterPro"/>
</dbReference>
<evidence type="ECO:0000256" key="1">
    <source>
        <dbReference type="ARBA" id="ARBA00006538"/>
    </source>
</evidence>
<keyword evidence="6" id="KW-1185">Reference proteome</keyword>
<dbReference type="InterPro" id="IPR049450">
    <property type="entry name" value="ACOT8-like_C"/>
</dbReference>
<keyword evidence="2" id="KW-0378">Hydrolase</keyword>
<feature type="domain" description="Acyl-CoA thioesterase-like N-terminal HotDog" evidence="3">
    <location>
        <begin position="23"/>
        <end position="100"/>
    </location>
</feature>
<dbReference type="InterPro" id="IPR029069">
    <property type="entry name" value="HotDog_dom_sf"/>
</dbReference>
<evidence type="ECO:0000259" key="3">
    <source>
        <dbReference type="Pfam" id="PF13622"/>
    </source>
</evidence>
<reference evidence="5 6" key="1">
    <citation type="submission" date="2014-09" db="EMBL/GenBank/DDBJ databases">
        <title>Vibrio maritimus JCM 19235. (C45) whole genome shotgun sequence.</title>
        <authorList>
            <person name="Sawabe T."/>
            <person name="Meirelles P."/>
            <person name="Nakanishi M."/>
            <person name="Sayaka M."/>
            <person name="Hattori M."/>
            <person name="Ohkuma M."/>
        </authorList>
    </citation>
    <scope>NUCLEOTIDE SEQUENCE [LARGE SCALE GENOMIC DNA]</scope>
    <source>
        <strain evidence="6">JCM19235</strain>
    </source>
</reference>
<evidence type="ECO:0000259" key="4">
    <source>
        <dbReference type="Pfam" id="PF20789"/>
    </source>
</evidence>
<dbReference type="GO" id="GO:0047617">
    <property type="term" value="F:fatty acyl-CoA hydrolase activity"/>
    <property type="evidence" value="ECO:0007669"/>
    <property type="project" value="InterPro"/>
</dbReference>
<sequence length="266" mass="29639">MHFDELLAKAKLCAQTGEHMSIPTSWGQGRTVFGGLSASLLYTVMQSHLSGKRVLRSLNTNFVGPLLVDVPFTFEVEVLREGKSVSQLSARLIQNGKVAVFQQGCFGADRDSRIVVKNNDNHIMPVPDDLPRFPTIEQGAPNYTSHIDLALARGHLPFTGSKDSHTWGWMRFKVAPKLISDAHLICLVDAWPPGVLQMMDTPAPASSMMWNLEFIHPHRPVQPEDWFAYQSHTRQAAEGYAHAQANIWNNRGELVAVSRQSIAIFD</sequence>
<gene>
    <name evidence="5" type="ORF">JCM19235_3708</name>
</gene>
<proteinExistence type="inferred from homology"/>
<feature type="domain" description="Acyl-CoA thioesterase-like C-terminal" evidence="4">
    <location>
        <begin position="127"/>
        <end position="263"/>
    </location>
</feature>
<dbReference type="AlphaFoldDB" id="A0A090RZI4"/>
<dbReference type="Pfam" id="PF20789">
    <property type="entry name" value="4HBT_3C"/>
    <property type="match status" value="1"/>
</dbReference>
<name>A0A090RZI4_9VIBR</name>
<organism evidence="5 6">
    <name type="scientific">Vibrio maritimus</name>
    <dbReference type="NCBI Taxonomy" id="990268"/>
    <lineage>
        <taxon>Bacteria</taxon>
        <taxon>Pseudomonadati</taxon>
        <taxon>Pseudomonadota</taxon>
        <taxon>Gammaproteobacteria</taxon>
        <taxon>Vibrionales</taxon>
        <taxon>Vibrionaceae</taxon>
        <taxon>Vibrio</taxon>
    </lineage>
</organism>